<comment type="caution">
    <text evidence="3">The sequence shown here is derived from an EMBL/GenBank/DDBJ whole genome shotgun (WGS) entry which is preliminary data.</text>
</comment>
<evidence type="ECO:0000313" key="4">
    <source>
        <dbReference type="Proteomes" id="UP000268093"/>
    </source>
</evidence>
<dbReference type="Pfam" id="PF12814">
    <property type="entry name" value="Mcp5_PH"/>
    <property type="match status" value="1"/>
</dbReference>
<feature type="region of interest" description="Disordered" evidence="1">
    <location>
        <begin position="24"/>
        <end position="59"/>
    </location>
</feature>
<keyword evidence="4" id="KW-1185">Reference proteome</keyword>
<dbReference type="GO" id="GO:0005543">
    <property type="term" value="F:phospholipid binding"/>
    <property type="evidence" value="ECO:0007669"/>
    <property type="project" value="InterPro"/>
</dbReference>
<dbReference type="GO" id="GO:0000226">
    <property type="term" value="P:microtubule cytoskeleton organization"/>
    <property type="evidence" value="ECO:0007669"/>
    <property type="project" value="TreeGrafter"/>
</dbReference>
<feature type="region of interest" description="Disordered" evidence="1">
    <location>
        <begin position="76"/>
        <end position="132"/>
    </location>
</feature>
<name>A0A433CXB3_9FUNG</name>
<dbReference type="GO" id="GO:0005739">
    <property type="term" value="C:mitochondrion"/>
    <property type="evidence" value="ECO:0007669"/>
    <property type="project" value="TreeGrafter"/>
</dbReference>
<gene>
    <name evidence="3" type="ORF">BC936DRAFT_137455</name>
</gene>
<dbReference type="OrthoDB" id="2149224at2759"/>
<dbReference type="EMBL" id="RBNI01011418">
    <property type="protein sequence ID" value="RUP43227.1"/>
    <property type="molecule type" value="Genomic_DNA"/>
</dbReference>
<dbReference type="PANTHER" id="PTHR28190:SF1">
    <property type="entry name" value="NUCLEAR MIGRATION PROTEIN NUM1"/>
    <property type="match status" value="1"/>
</dbReference>
<organism evidence="3 4">
    <name type="scientific">Jimgerdemannia flammicorona</name>
    <dbReference type="NCBI Taxonomy" id="994334"/>
    <lineage>
        <taxon>Eukaryota</taxon>
        <taxon>Fungi</taxon>
        <taxon>Fungi incertae sedis</taxon>
        <taxon>Mucoromycota</taxon>
        <taxon>Mucoromycotina</taxon>
        <taxon>Endogonomycetes</taxon>
        <taxon>Endogonales</taxon>
        <taxon>Endogonaceae</taxon>
        <taxon>Jimgerdemannia</taxon>
    </lineage>
</organism>
<reference evidence="3 4" key="1">
    <citation type="journal article" date="2018" name="New Phytol.">
        <title>Phylogenomics of Endogonaceae and evolution of mycorrhizas within Mucoromycota.</title>
        <authorList>
            <person name="Chang Y."/>
            <person name="Desiro A."/>
            <person name="Na H."/>
            <person name="Sandor L."/>
            <person name="Lipzen A."/>
            <person name="Clum A."/>
            <person name="Barry K."/>
            <person name="Grigoriev I.V."/>
            <person name="Martin F.M."/>
            <person name="Stajich J.E."/>
            <person name="Smith M.E."/>
            <person name="Bonito G."/>
            <person name="Spatafora J.W."/>
        </authorList>
    </citation>
    <scope>NUCLEOTIDE SEQUENCE [LARGE SCALE GENOMIC DNA]</scope>
    <source>
        <strain evidence="3 4">GMNB39</strain>
    </source>
</reference>
<evidence type="ECO:0000313" key="3">
    <source>
        <dbReference type="EMBL" id="RUP43227.1"/>
    </source>
</evidence>
<sequence>MMEVEVEQEGKDSILGVAFSRIATPSEPADSDSTAIRETPLINPSPGVLARSSSGRSPVSVVRHGDGFGVMIASEDSESGRLSKSRSLTNLRGNDITGPSDPLKSPISPTLFDSRRRLPNSPTIPSFSSTITSESANDRRLSISSHTDQAAVTGVPGSLYPNLISALTQTMIGEGMYKYTRRAVGGGISEYRHKRFFWVHPFTKTLYWSASEPGVMVGNPVPRASLSYLLARPGGETFSNMNGSAEDQKRREKRSFQRLQYLFGSKREPSTISRVDVAASYKASNGDGLDVDSEDEELENMRLCCDEKVDLTKLERDHHHPSQHHLFHY</sequence>
<feature type="domain" description="Pleckstrin homology" evidence="2">
    <location>
        <begin position="163"/>
        <end position="215"/>
    </location>
</feature>
<dbReference type="AlphaFoldDB" id="A0A433CXB3"/>
<feature type="compositionally biased region" description="Low complexity" evidence="1">
    <location>
        <begin position="121"/>
        <end position="132"/>
    </location>
</feature>
<dbReference type="GO" id="GO:0005938">
    <property type="term" value="C:cell cortex"/>
    <property type="evidence" value="ECO:0007669"/>
    <property type="project" value="InterPro"/>
</dbReference>
<feature type="compositionally biased region" description="Polar residues" evidence="1">
    <location>
        <begin position="80"/>
        <end position="92"/>
    </location>
</feature>
<dbReference type="GO" id="GO:0015631">
    <property type="term" value="F:tubulin binding"/>
    <property type="evidence" value="ECO:0007669"/>
    <property type="project" value="TreeGrafter"/>
</dbReference>
<dbReference type="PANTHER" id="PTHR28190">
    <property type="entry name" value="NUCLEAR MIGRATION PROTEIN NUM1"/>
    <property type="match status" value="1"/>
</dbReference>
<dbReference type="InterPro" id="IPR053005">
    <property type="entry name" value="Nuclear_Pos-Cytoskel_Interact"/>
</dbReference>
<dbReference type="GO" id="GO:0032065">
    <property type="term" value="P:maintenance of protein location in cell cortex"/>
    <property type="evidence" value="ECO:0007669"/>
    <property type="project" value="InterPro"/>
</dbReference>
<proteinExistence type="predicted"/>
<protein>
    <submittedName>
        <fullName evidence="3">Meiotic cell cortex C-terminal pleckstrin homology-domain-containing protein</fullName>
    </submittedName>
</protein>
<evidence type="ECO:0000259" key="2">
    <source>
        <dbReference type="Pfam" id="PF12814"/>
    </source>
</evidence>
<dbReference type="InterPro" id="IPR024774">
    <property type="entry name" value="PH_dom-Mcp5-type"/>
</dbReference>
<dbReference type="Proteomes" id="UP000268093">
    <property type="component" value="Unassembled WGS sequence"/>
</dbReference>
<evidence type="ECO:0000256" key="1">
    <source>
        <dbReference type="SAM" id="MobiDB-lite"/>
    </source>
</evidence>
<accession>A0A433CXB3</accession>